<protein>
    <submittedName>
        <fullName evidence="1">Uncharacterized protein</fullName>
    </submittedName>
</protein>
<evidence type="ECO:0000313" key="1">
    <source>
        <dbReference type="EMBL" id="RIA83258.1"/>
    </source>
</evidence>
<dbReference type="SUPFAM" id="SSF54686">
    <property type="entry name" value="Ribosomal protein L16p/L10e"/>
    <property type="match status" value="1"/>
</dbReference>
<dbReference type="GO" id="GO:0006412">
    <property type="term" value="P:translation"/>
    <property type="evidence" value="ECO:0007669"/>
    <property type="project" value="InterPro"/>
</dbReference>
<dbReference type="GO" id="GO:0005840">
    <property type="term" value="C:ribosome"/>
    <property type="evidence" value="ECO:0007669"/>
    <property type="project" value="InterPro"/>
</dbReference>
<dbReference type="EMBL" id="QKYT01000586">
    <property type="protein sequence ID" value="RIA83258.1"/>
    <property type="molecule type" value="Genomic_DNA"/>
</dbReference>
<organism evidence="1 2">
    <name type="scientific">Glomus cerebriforme</name>
    <dbReference type="NCBI Taxonomy" id="658196"/>
    <lineage>
        <taxon>Eukaryota</taxon>
        <taxon>Fungi</taxon>
        <taxon>Fungi incertae sedis</taxon>
        <taxon>Mucoromycota</taxon>
        <taxon>Glomeromycotina</taxon>
        <taxon>Glomeromycetes</taxon>
        <taxon>Glomerales</taxon>
        <taxon>Glomeraceae</taxon>
        <taxon>Glomus</taxon>
    </lineage>
</organism>
<dbReference type="InterPro" id="IPR036920">
    <property type="entry name" value="Ribosomal_uL16_sf"/>
</dbReference>
<keyword evidence="2" id="KW-1185">Reference proteome</keyword>
<reference evidence="1 2" key="1">
    <citation type="submission" date="2018-06" db="EMBL/GenBank/DDBJ databases">
        <title>Comparative genomics reveals the genomic features of Rhizophagus irregularis, R. cerebriforme, R. diaphanum and Gigaspora rosea, and their symbiotic lifestyle signature.</title>
        <authorList>
            <person name="Morin E."/>
            <person name="San Clemente H."/>
            <person name="Chen E.C.H."/>
            <person name="De La Providencia I."/>
            <person name="Hainaut M."/>
            <person name="Kuo A."/>
            <person name="Kohler A."/>
            <person name="Murat C."/>
            <person name="Tang N."/>
            <person name="Roy S."/>
            <person name="Loubradou J."/>
            <person name="Henrissat B."/>
            <person name="Grigoriev I.V."/>
            <person name="Corradi N."/>
            <person name="Roux C."/>
            <person name="Martin F.M."/>
        </authorList>
    </citation>
    <scope>NUCLEOTIDE SEQUENCE [LARGE SCALE GENOMIC DNA]</scope>
    <source>
        <strain evidence="1 2">DAOM 227022</strain>
    </source>
</reference>
<proteinExistence type="predicted"/>
<dbReference type="GO" id="GO:0003735">
    <property type="term" value="F:structural constituent of ribosome"/>
    <property type="evidence" value="ECO:0007669"/>
    <property type="project" value="InterPro"/>
</dbReference>
<dbReference type="AlphaFoldDB" id="A0A397SBA4"/>
<evidence type="ECO:0000313" key="2">
    <source>
        <dbReference type="Proteomes" id="UP000265703"/>
    </source>
</evidence>
<accession>A0A397SBA4</accession>
<gene>
    <name evidence="1" type="ORF">C1645_834082</name>
</gene>
<comment type="caution">
    <text evidence="1">The sequence shown here is derived from an EMBL/GenBank/DDBJ whole genome shotgun (WGS) entry which is preliminary data.</text>
</comment>
<name>A0A397SBA4_9GLOM</name>
<dbReference type="Gene3D" id="3.90.1170.10">
    <property type="entry name" value="Ribosomal protein L10e/L16"/>
    <property type="match status" value="1"/>
</dbReference>
<sequence>MLIPKKTKYRYNHYPKYEGQAKGNREVSYGDFGLRAYGGGGYVSNKTIEAVRMGSGKGSIES</sequence>
<dbReference type="OrthoDB" id="268521at2759"/>
<dbReference type="Proteomes" id="UP000265703">
    <property type="component" value="Unassembled WGS sequence"/>
</dbReference>